<sequence>MTKLITASLAIAATFAATLPGLAQGVQAPPNLSDEALMAWAEQANVCGGKQVLGAQYTAGGMAQVTCAKGMGGNLGGATPVVMVMIGVGVAAAAMGGGSGGTSSTNGTN</sequence>
<keyword evidence="3" id="KW-1185">Reference proteome</keyword>
<proteinExistence type="predicted"/>
<organism evidence="2 3">
    <name type="scientific">Thioclava marina</name>
    <dbReference type="NCBI Taxonomy" id="1915077"/>
    <lineage>
        <taxon>Bacteria</taxon>
        <taxon>Pseudomonadati</taxon>
        <taxon>Pseudomonadota</taxon>
        <taxon>Alphaproteobacteria</taxon>
        <taxon>Rhodobacterales</taxon>
        <taxon>Paracoccaceae</taxon>
        <taxon>Thioclava</taxon>
    </lineage>
</organism>
<keyword evidence="1" id="KW-0732">Signal</keyword>
<evidence type="ECO:0000313" key="2">
    <source>
        <dbReference type="EMBL" id="OOY11913.1"/>
    </source>
</evidence>
<dbReference type="RefSeq" id="WP_078574564.1">
    <property type="nucleotide sequence ID" value="NZ_MPZS01000002.1"/>
</dbReference>
<feature type="chain" id="PRO_5046955044" description="Secreted protein" evidence="1">
    <location>
        <begin position="24"/>
        <end position="109"/>
    </location>
</feature>
<gene>
    <name evidence="2" type="ORF">BMG00_12605</name>
</gene>
<evidence type="ECO:0000313" key="3">
    <source>
        <dbReference type="Proteomes" id="UP000242224"/>
    </source>
</evidence>
<evidence type="ECO:0008006" key="4">
    <source>
        <dbReference type="Google" id="ProtNLM"/>
    </source>
</evidence>
<comment type="caution">
    <text evidence="2">The sequence shown here is derived from an EMBL/GenBank/DDBJ whole genome shotgun (WGS) entry which is preliminary data.</text>
</comment>
<evidence type="ECO:0000256" key="1">
    <source>
        <dbReference type="SAM" id="SignalP"/>
    </source>
</evidence>
<reference evidence="2 3" key="1">
    <citation type="submission" date="2016-11" db="EMBL/GenBank/DDBJ databases">
        <title>A multilocus sequence analysis scheme for characterization of bacteria in the genus Thioclava.</title>
        <authorList>
            <person name="Liu Y."/>
            <person name="Shao Z."/>
        </authorList>
    </citation>
    <scope>NUCLEOTIDE SEQUENCE [LARGE SCALE GENOMIC DNA]</scope>
    <source>
        <strain evidence="2 3">11.10-0-13</strain>
    </source>
</reference>
<protein>
    <recommendedName>
        <fullName evidence="4">Secreted protein</fullName>
    </recommendedName>
</protein>
<dbReference type="EMBL" id="MPZS01000002">
    <property type="protein sequence ID" value="OOY11913.1"/>
    <property type="molecule type" value="Genomic_DNA"/>
</dbReference>
<feature type="signal peptide" evidence="1">
    <location>
        <begin position="1"/>
        <end position="23"/>
    </location>
</feature>
<dbReference type="Proteomes" id="UP000242224">
    <property type="component" value="Unassembled WGS sequence"/>
</dbReference>
<accession>A0ABX3MPA5</accession>
<name>A0ABX3MPA5_9RHOB</name>